<dbReference type="EMBL" id="KZ857440">
    <property type="protein sequence ID" value="RDX45197.1"/>
    <property type="molecule type" value="Genomic_DNA"/>
</dbReference>
<evidence type="ECO:0000313" key="2">
    <source>
        <dbReference type="Proteomes" id="UP000256964"/>
    </source>
</evidence>
<protein>
    <submittedName>
        <fullName evidence="1">Uncharacterized protein</fullName>
    </submittedName>
</protein>
<organism evidence="1 2">
    <name type="scientific">Lentinus brumalis</name>
    <dbReference type="NCBI Taxonomy" id="2498619"/>
    <lineage>
        <taxon>Eukaryota</taxon>
        <taxon>Fungi</taxon>
        <taxon>Dikarya</taxon>
        <taxon>Basidiomycota</taxon>
        <taxon>Agaricomycotina</taxon>
        <taxon>Agaricomycetes</taxon>
        <taxon>Polyporales</taxon>
        <taxon>Polyporaceae</taxon>
        <taxon>Lentinus</taxon>
    </lineage>
</organism>
<feature type="non-terminal residue" evidence="1">
    <location>
        <position position="1"/>
    </location>
</feature>
<accession>A0A371CY42</accession>
<reference evidence="1 2" key="1">
    <citation type="journal article" date="2018" name="Biotechnol. Biofuels">
        <title>Integrative visual omics of the white-rot fungus Polyporus brumalis exposes the biotechnological potential of its oxidative enzymes for delignifying raw plant biomass.</title>
        <authorList>
            <person name="Miyauchi S."/>
            <person name="Rancon A."/>
            <person name="Drula E."/>
            <person name="Hage H."/>
            <person name="Chaduli D."/>
            <person name="Favel A."/>
            <person name="Grisel S."/>
            <person name="Henrissat B."/>
            <person name="Herpoel-Gimbert I."/>
            <person name="Ruiz-Duenas F.J."/>
            <person name="Chevret D."/>
            <person name="Hainaut M."/>
            <person name="Lin J."/>
            <person name="Wang M."/>
            <person name="Pangilinan J."/>
            <person name="Lipzen A."/>
            <person name="Lesage-Meessen L."/>
            <person name="Navarro D."/>
            <person name="Riley R."/>
            <person name="Grigoriev I.V."/>
            <person name="Zhou S."/>
            <person name="Raouche S."/>
            <person name="Rosso M.N."/>
        </authorList>
    </citation>
    <scope>NUCLEOTIDE SEQUENCE [LARGE SCALE GENOMIC DNA]</scope>
    <source>
        <strain evidence="1 2">BRFM 1820</strain>
    </source>
</reference>
<proteinExistence type="predicted"/>
<feature type="non-terminal residue" evidence="1">
    <location>
        <position position="56"/>
    </location>
</feature>
<gene>
    <name evidence="1" type="ORF">OH76DRAFT_1333383</name>
</gene>
<keyword evidence="2" id="KW-1185">Reference proteome</keyword>
<evidence type="ECO:0000313" key="1">
    <source>
        <dbReference type="EMBL" id="RDX45197.1"/>
    </source>
</evidence>
<dbReference type="Proteomes" id="UP000256964">
    <property type="component" value="Unassembled WGS sequence"/>
</dbReference>
<sequence>LQVFKDATLFFSRGSPNIAMVIPAMDLIDNTLTKAIRNENLDDAIRTAVGLAKRVL</sequence>
<name>A0A371CY42_9APHY</name>
<dbReference type="OrthoDB" id="2792018at2759"/>
<dbReference type="AlphaFoldDB" id="A0A371CY42"/>